<dbReference type="InterPro" id="IPR003594">
    <property type="entry name" value="HATPase_dom"/>
</dbReference>
<dbReference type="STRING" id="113562.SAMN04489716_8111"/>
<evidence type="ECO:0000259" key="2">
    <source>
        <dbReference type="Pfam" id="PF13581"/>
    </source>
</evidence>
<dbReference type="InterPro" id="IPR050267">
    <property type="entry name" value="Anti-sigma-factor_SerPK"/>
</dbReference>
<dbReference type="CDD" id="cd16936">
    <property type="entry name" value="HATPase_RsbW-like"/>
    <property type="match status" value="1"/>
</dbReference>
<dbReference type="Gene3D" id="3.30.565.10">
    <property type="entry name" value="Histidine kinase-like ATPase, C-terminal domain"/>
    <property type="match status" value="1"/>
</dbReference>
<dbReference type="AlphaFoldDB" id="A0A1H2D6D8"/>
<keyword evidence="3" id="KW-0418">Kinase</keyword>
<keyword evidence="1" id="KW-0723">Serine/threonine-protein kinase</keyword>
<dbReference type="InterPro" id="IPR036890">
    <property type="entry name" value="HATPase_C_sf"/>
</dbReference>
<keyword evidence="4" id="KW-1185">Reference proteome</keyword>
<keyword evidence="3" id="KW-0808">Transferase</keyword>
<dbReference type="PANTHER" id="PTHR35526">
    <property type="entry name" value="ANTI-SIGMA-F FACTOR RSBW-RELATED"/>
    <property type="match status" value="1"/>
</dbReference>
<feature type="domain" description="Histidine kinase/HSP90-like ATPase" evidence="2">
    <location>
        <begin position="19"/>
        <end position="129"/>
    </location>
</feature>
<organism evidence="3 4">
    <name type="scientific">Actinoplanes derwentensis</name>
    <dbReference type="NCBI Taxonomy" id="113562"/>
    <lineage>
        <taxon>Bacteria</taxon>
        <taxon>Bacillati</taxon>
        <taxon>Actinomycetota</taxon>
        <taxon>Actinomycetes</taxon>
        <taxon>Micromonosporales</taxon>
        <taxon>Micromonosporaceae</taxon>
        <taxon>Actinoplanes</taxon>
    </lineage>
</organism>
<dbReference type="Proteomes" id="UP000198688">
    <property type="component" value="Chromosome I"/>
</dbReference>
<evidence type="ECO:0000313" key="4">
    <source>
        <dbReference type="Proteomes" id="UP000198688"/>
    </source>
</evidence>
<accession>A0A1H2D6D8</accession>
<dbReference type="OrthoDB" id="163538at2"/>
<reference evidence="3 4" key="1">
    <citation type="submission" date="2016-10" db="EMBL/GenBank/DDBJ databases">
        <authorList>
            <person name="de Groot N.N."/>
        </authorList>
    </citation>
    <scope>NUCLEOTIDE SEQUENCE [LARGE SCALE GENOMIC DNA]</scope>
    <source>
        <strain evidence="3 4">DSM 43941</strain>
    </source>
</reference>
<dbReference type="PANTHER" id="PTHR35526:SF3">
    <property type="entry name" value="ANTI-SIGMA-F FACTOR RSBW"/>
    <property type="match status" value="1"/>
</dbReference>
<protein>
    <submittedName>
        <fullName evidence="3">Anti-sigma regulatory factor (Ser/Thr protein kinase)</fullName>
    </submittedName>
</protein>
<name>A0A1H2D6D8_9ACTN</name>
<evidence type="ECO:0000313" key="3">
    <source>
        <dbReference type="EMBL" id="SDT77806.1"/>
    </source>
</evidence>
<proteinExistence type="predicted"/>
<dbReference type="Pfam" id="PF13581">
    <property type="entry name" value="HATPase_c_2"/>
    <property type="match status" value="1"/>
</dbReference>
<sequence>MARVALEVTEPREFELRLPSEAGRLIVLRRRLEDFLSAHQVPDDDAFDLVMAVSEAAANAVEHPVDPAEPWITVTASFQPEAVLVTVRDTGGWRPSGDAGFRGRGLALIGALTELSVHRSAEGTEVVLRRPLSRS</sequence>
<dbReference type="SUPFAM" id="SSF55874">
    <property type="entry name" value="ATPase domain of HSP90 chaperone/DNA topoisomerase II/histidine kinase"/>
    <property type="match status" value="1"/>
</dbReference>
<dbReference type="EMBL" id="LT629758">
    <property type="protein sequence ID" value="SDT77806.1"/>
    <property type="molecule type" value="Genomic_DNA"/>
</dbReference>
<dbReference type="GO" id="GO:0004674">
    <property type="term" value="F:protein serine/threonine kinase activity"/>
    <property type="evidence" value="ECO:0007669"/>
    <property type="project" value="UniProtKB-KW"/>
</dbReference>
<gene>
    <name evidence="3" type="ORF">SAMN04489716_8111</name>
</gene>
<evidence type="ECO:0000256" key="1">
    <source>
        <dbReference type="ARBA" id="ARBA00022527"/>
    </source>
</evidence>